<name>A0AAV4QRU0_CAEEX</name>
<dbReference type="AlphaFoldDB" id="A0AAV4QRU0"/>
<proteinExistence type="predicted"/>
<keyword evidence="3" id="KW-1185">Reference proteome</keyword>
<protein>
    <submittedName>
        <fullName evidence="2">Uncharacterized protein</fullName>
    </submittedName>
</protein>
<gene>
    <name evidence="2" type="ORF">CEXT_70641</name>
</gene>
<keyword evidence="1" id="KW-0472">Membrane</keyword>
<evidence type="ECO:0000256" key="1">
    <source>
        <dbReference type="SAM" id="Phobius"/>
    </source>
</evidence>
<dbReference type="Proteomes" id="UP001054945">
    <property type="component" value="Unassembled WGS sequence"/>
</dbReference>
<dbReference type="EMBL" id="BPLR01006843">
    <property type="protein sequence ID" value="GIY12758.1"/>
    <property type="molecule type" value="Genomic_DNA"/>
</dbReference>
<reference evidence="2 3" key="1">
    <citation type="submission" date="2021-06" db="EMBL/GenBank/DDBJ databases">
        <title>Caerostris extrusa draft genome.</title>
        <authorList>
            <person name="Kono N."/>
            <person name="Arakawa K."/>
        </authorList>
    </citation>
    <scope>NUCLEOTIDE SEQUENCE [LARGE SCALE GENOMIC DNA]</scope>
</reference>
<keyword evidence="1" id="KW-1133">Transmembrane helix</keyword>
<evidence type="ECO:0000313" key="3">
    <source>
        <dbReference type="Proteomes" id="UP001054945"/>
    </source>
</evidence>
<accession>A0AAV4QRU0</accession>
<comment type="caution">
    <text evidence="2">The sequence shown here is derived from an EMBL/GenBank/DDBJ whole genome shotgun (WGS) entry which is preliminary data.</text>
</comment>
<keyword evidence="1" id="KW-0812">Transmembrane</keyword>
<evidence type="ECO:0000313" key="2">
    <source>
        <dbReference type="EMBL" id="GIY12758.1"/>
    </source>
</evidence>
<organism evidence="2 3">
    <name type="scientific">Caerostris extrusa</name>
    <name type="common">Bark spider</name>
    <name type="synonym">Caerostris bankana</name>
    <dbReference type="NCBI Taxonomy" id="172846"/>
    <lineage>
        <taxon>Eukaryota</taxon>
        <taxon>Metazoa</taxon>
        <taxon>Ecdysozoa</taxon>
        <taxon>Arthropoda</taxon>
        <taxon>Chelicerata</taxon>
        <taxon>Arachnida</taxon>
        <taxon>Araneae</taxon>
        <taxon>Araneomorphae</taxon>
        <taxon>Entelegynae</taxon>
        <taxon>Araneoidea</taxon>
        <taxon>Araneidae</taxon>
        <taxon>Caerostris</taxon>
    </lineage>
</organism>
<sequence>MPRIVQQRDPQRHEITLVLMWGVSSTMFKMVSYMFGCCAVLATVLQSQLFIKVQMQPLNVPDTAAASDALPSPLTTL</sequence>
<feature type="transmembrane region" description="Helical" evidence="1">
    <location>
        <begin position="30"/>
        <end position="51"/>
    </location>
</feature>